<keyword evidence="2" id="KW-1185">Reference proteome</keyword>
<comment type="caution">
    <text evidence="1">The sequence shown here is derived from an EMBL/GenBank/DDBJ whole genome shotgun (WGS) entry which is preliminary data.</text>
</comment>
<organism evidence="1 2">
    <name type="scientific">Irpex rosettiformis</name>
    <dbReference type="NCBI Taxonomy" id="378272"/>
    <lineage>
        <taxon>Eukaryota</taxon>
        <taxon>Fungi</taxon>
        <taxon>Dikarya</taxon>
        <taxon>Basidiomycota</taxon>
        <taxon>Agaricomycotina</taxon>
        <taxon>Agaricomycetes</taxon>
        <taxon>Polyporales</taxon>
        <taxon>Irpicaceae</taxon>
        <taxon>Irpex</taxon>
    </lineage>
</organism>
<protein>
    <submittedName>
        <fullName evidence="1">Uncharacterized protein</fullName>
    </submittedName>
</protein>
<proteinExistence type="predicted"/>
<evidence type="ECO:0000313" key="2">
    <source>
        <dbReference type="Proteomes" id="UP001055072"/>
    </source>
</evidence>
<evidence type="ECO:0000313" key="1">
    <source>
        <dbReference type="EMBL" id="KAI0092426.1"/>
    </source>
</evidence>
<accession>A0ACB8UE30</accession>
<sequence>MGGLGRSSFCSCRRLSGCLRGFSVNGGGDGRSNYSNEEGTITQPLRIVKKSREHSTKEKERPNWYTDAGLEYSLPAPAHSEQRSTSRLASQHVVDATPSGNIPPTAIVEEREPTPPPKFEPVGPSLEGPPYEGYHDSEAPTVTQRSGLVMAYVPGDSRPASPLHSPTSSSLSQAQVHVSPPSQFAQPLPQRRTLPRPPSRTSSPSIPHSERRAQHQQSAPPPPRPAPQRQGLRPTASFRDSLKTQSYLPPRVAFDPRVAYGDKDRSSYFNIPEEPSLHDVDPASFYTASVSSIYSTGARRTRTTSITPSSLYSQSTYSLPQTQPHQSFEQPQAHYPARESIRSPAPSVHSVTSQPSSHIAQQSFSGIQQYQPPSSAPAHMSTYQPTTYQPTIYQPTAYQPTSYQSQQFQQQYHQPQQSAYPTTAYQQHPVSNPHPSNGYHPTAY</sequence>
<reference evidence="1" key="1">
    <citation type="journal article" date="2021" name="Environ. Microbiol.">
        <title>Gene family expansions and transcriptome signatures uncover fungal adaptations to wood decay.</title>
        <authorList>
            <person name="Hage H."/>
            <person name="Miyauchi S."/>
            <person name="Viragh M."/>
            <person name="Drula E."/>
            <person name="Min B."/>
            <person name="Chaduli D."/>
            <person name="Navarro D."/>
            <person name="Favel A."/>
            <person name="Norest M."/>
            <person name="Lesage-Meessen L."/>
            <person name="Balint B."/>
            <person name="Merenyi Z."/>
            <person name="de Eugenio L."/>
            <person name="Morin E."/>
            <person name="Martinez A.T."/>
            <person name="Baldrian P."/>
            <person name="Stursova M."/>
            <person name="Martinez M.J."/>
            <person name="Novotny C."/>
            <person name="Magnuson J.K."/>
            <person name="Spatafora J.W."/>
            <person name="Maurice S."/>
            <person name="Pangilinan J."/>
            <person name="Andreopoulos W."/>
            <person name="LaButti K."/>
            <person name="Hundley H."/>
            <person name="Na H."/>
            <person name="Kuo A."/>
            <person name="Barry K."/>
            <person name="Lipzen A."/>
            <person name="Henrissat B."/>
            <person name="Riley R."/>
            <person name="Ahrendt S."/>
            <person name="Nagy L.G."/>
            <person name="Grigoriev I.V."/>
            <person name="Martin F."/>
            <person name="Rosso M.N."/>
        </authorList>
    </citation>
    <scope>NUCLEOTIDE SEQUENCE</scope>
    <source>
        <strain evidence="1">CBS 384.51</strain>
    </source>
</reference>
<gene>
    <name evidence="1" type="ORF">BDY19DRAFT_483217</name>
</gene>
<name>A0ACB8UE30_9APHY</name>
<dbReference type="Proteomes" id="UP001055072">
    <property type="component" value="Unassembled WGS sequence"/>
</dbReference>
<dbReference type="EMBL" id="MU274903">
    <property type="protein sequence ID" value="KAI0092426.1"/>
    <property type="molecule type" value="Genomic_DNA"/>
</dbReference>